<dbReference type="InterPro" id="IPR000276">
    <property type="entry name" value="GPCR_Rhodpsn"/>
</dbReference>
<protein>
    <submittedName>
        <fullName evidence="10">Putative g-protein coupled receptor</fullName>
    </submittedName>
</protein>
<keyword evidence="6 10" id="KW-0675">Receptor</keyword>
<evidence type="ECO:0000256" key="7">
    <source>
        <dbReference type="ARBA" id="ARBA00023224"/>
    </source>
</evidence>
<feature type="transmembrane region" description="Helical" evidence="8">
    <location>
        <begin position="337"/>
        <end position="360"/>
    </location>
</feature>
<keyword evidence="7" id="KW-0807">Transducer</keyword>
<organism evidence="10 11">
    <name type="scientific">Fasciolopsis buskii</name>
    <dbReference type="NCBI Taxonomy" id="27845"/>
    <lineage>
        <taxon>Eukaryota</taxon>
        <taxon>Metazoa</taxon>
        <taxon>Spiralia</taxon>
        <taxon>Lophotrochozoa</taxon>
        <taxon>Platyhelminthes</taxon>
        <taxon>Trematoda</taxon>
        <taxon>Digenea</taxon>
        <taxon>Plagiorchiida</taxon>
        <taxon>Echinostomata</taxon>
        <taxon>Echinostomatoidea</taxon>
        <taxon>Fasciolidae</taxon>
        <taxon>Fasciolopsis</taxon>
    </lineage>
</organism>
<feature type="transmembrane region" description="Helical" evidence="8">
    <location>
        <begin position="61"/>
        <end position="82"/>
    </location>
</feature>
<comment type="subcellular location">
    <subcellularLocation>
        <location evidence="1">Membrane</location>
        <topology evidence="1">Multi-pass membrane protein</topology>
    </subcellularLocation>
</comment>
<dbReference type="PANTHER" id="PTHR24243:SF233">
    <property type="entry name" value="THYROTROPIN-RELEASING HORMONE RECEPTOR"/>
    <property type="match status" value="1"/>
</dbReference>
<dbReference type="InterPro" id="IPR017452">
    <property type="entry name" value="GPCR_Rhodpsn_7TM"/>
</dbReference>
<dbReference type="Proteomes" id="UP000728185">
    <property type="component" value="Unassembled WGS sequence"/>
</dbReference>
<dbReference type="PRINTS" id="PR00237">
    <property type="entry name" value="GPCRRHODOPSN"/>
</dbReference>
<feature type="transmembrane region" description="Helical" evidence="8">
    <location>
        <begin position="153"/>
        <end position="174"/>
    </location>
</feature>
<feature type="transmembrane region" description="Helical" evidence="8">
    <location>
        <begin position="32"/>
        <end position="52"/>
    </location>
</feature>
<feature type="transmembrane region" description="Helical" evidence="8">
    <location>
        <begin position="115"/>
        <end position="133"/>
    </location>
</feature>
<feature type="transmembrane region" description="Helical" evidence="8">
    <location>
        <begin position="391"/>
        <end position="409"/>
    </location>
</feature>
<keyword evidence="11" id="KW-1185">Reference proteome</keyword>
<dbReference type="PANTHER" id="PTHR24243">
    <property type="entry name" value="G-PROTEIN COUPLED RECEPTOR"/>
    <property type="match status" value="1"/>
</dbReference>
<evidence type="ECO:0000256" key="4">
    <source>
        <dbReference type="ARBA" id="ARBA00023040"/>
    </source>
</evidence>
<dbReference type="GO" id="GO:0005886">
    <property type="term" value="C:plasma membrane"/>
    <property type="evidence" value="ECO:0007669"/>
    <property type="project" value="TreeGrafter"/>
</dbReference>
<keyword evidence="3 8" id="KW-1133">Transmembrane helix</keyword>
<evidence type="ECO:0000256" key="3">
    <source>
        <dbReference type="ARBA" id="ARBA00022989"/>
    </source>
</evidence>
<reference evidence="10" key="1">
    <citation type="submission" date="2019-05" db="EMBL/GenBank/DDBJ databases">
        <title>Annotation for the trematode Fasciolopsis buski.</title>
        <authorList>
            <person name="Choi Y.-J."/>
        </authorList>
    </citation>
    <scope>NUCLEOTIDE SEQUENCE</scope>
    <source>
        <strain evidence="10">HT</strain>
        <tissue evidence="10">Whole worm</tissue>
    </source>
</reference>
<feature type="domain" description="G-protein coupled receptors family 1 profile" evidence="9">
    <location>
        <begin position="44"/>
        <end position="398"/>
    </location>
</feature>
<evidence type="ECO:0000313" key="10">
    <source>
        <dbReference type="EMBL" id="KAA0190038.1"/>
    </source>
</evidence>
<evidence type="ECO:0000259" key="9">
    <source>
        <dbReference type="PROSITE" id="PS50262"/>
    </source>
</evidence>
<evidence type="ECO:0000256" key="1">
    <source>
        <dbReference type="ARBA" id="ARBA00004141"/>
    </source>
</evidence>
<dbReference type="AlphaFoldDB" id="A0A8E0RPV1"/>
<dbReference type="Pfam" id="PF00001">
    <property type="entry name" value="7tm_1"/>
    <property type="match status" value="1"/>
</dbReference>
<dbReference type="GO" id="GO:0004930">
    <property type="term" value="F:G protein-coupled receptor activity"/>
    <property type="evidence" value="ECO:0007669"/>
    <property type="project" value="UniProtKB-KW"/>
</dbReference>
<evidence type="ECO:0000256" key="8">
    <source>
        <dbReference type="SAM" id="Phobius"/>
    </source>
</evidence>
<sequence>MSEIKVDELPKPLFCEEYVGQTELAVNYFRAYVNPVITVLGVLGNVLALYLFGTQRPWNRFAIYAMALAISDSLVLISNTFLDDFLGRGLYFLTNQQYMIKLDTYSVESCRFMEVIGSWFVFTSGCLLVAFSLDRVACLFRPLQCRSNGGIRIAFAISLMIMLLGLILSLPHAVLLNLMTKEEVVPEGTSLHGAYAERVLSIGSASMLSSFYSPNGSSNGSRTVKLTASCTLDTGGGTKSSEFIPFIFSTMLTYMMPCVILVLTNFLIAWKLIKLKQKRHSLCNREKTSNHLQRWASQRSESIREPRESNMLHPTMASMVQRNKTNVLGNRKELCRVVALLILSCSYLFFTFPVSVALSIRAALTANGSDCKLIFYEHFTRLLTSIKDVNYALNGYVYALFFSFYRGRLLHLMTCGRIRYVNKVRGRSVSTTMGPGDPAKFNSVFEREDDNSTTKVRSPKPSV</sequence>
<dbReference type="Gene3D" id="1.20.1070.10">
    <property type="entry name" value="Rhodopsin 7-helix transmembrane proteins"/>
    <property type="match status" value="1"/>
</dbReference>
<dbReference type="SUPFAM" id="SSF81321">
    <property type="entry name" value="Family A G protein-coupled receptor-like"/>
    <property type="match status" value="1"/>
</dbReference>
<keyword evidence="2 8" id="KW-0812">Transmembrane</keyword>
<gene>
    <name evidence="10" type="ORF">FBUS_00343</name>
</gene>
<name>A0A8E0RPV1_9TREM</name>
<keyword evidence="5 8" id="KW-0472">Membrane</keyword>
<evidence type="ECO:0000256" key="6">
    <source>
        <dbReference type="ARBA" id="ARBA00023170"/>
    </source>
</evidence>
<evidence type="ECO:0000256" key="2">
    <source>
        <dbReference type="ARBA" id="ARBA00022692"/>
    </source>
</evidence>
<accession>A0A8E0RPV1</accession>
<dbReference type="PROSITE" id="PS50262">
    <property type="entry name" value="G_PROTEIN_RECEP_F1_2"/>
    <property type="match status" value="1"/>
</dbReference>
<evidence type="ECO:0000256" key="5">
    <source>
        <dbReference type="ARBA" id="ARBA00023136"/>
    </source>
</evidence>
<keyword evidence="4" id="KW-0297">G-protein coupled receptor</keyword>
<evidence type="ECO:0000313" key="11">
    <source>
        <dbReference type="Proteomes" id="UP000728185"/>
    </source>
</evidence>
<comment type="caution">
    <text evidence="10">The sequence shown here is derived from an EMBL/GenBank/DDBJ whole genome shotgun (WGS) entry which is preliminary data.</text>
</comment>
<dbReference type="OrthoDB" id="9990906at2759"/>
<feature type="transmembrane region" description="Helical" evidence="8">
    <location>
        <begin position="243"/>
        <end position="270"/>
    </location>
</feature>
<dbReference type="EMBL" id="LUCM01007409">
    <property type="protein sequence ID" value="KAA0190038.1"/>
    <property type="molecule type" value="Genomic_DNA"/>
</dbReference>
<proteinExistence type="predicted"/>